<keyword evidence="2" id="KW-0443">Lipid metabolism</keyword>
<evidence type="ECO:0000313" key="5">
    <source>
        <dbReference type="Proteomes" id="UP000594261"/>
    </source>
</evidence>
<evidence type="ECO:0000256" key="1">
    <source>
        <dbReference type="ARBA" id="ARBA00022737"/>
    </source>
</evidence>
<accession>A0A7N2R2N7</accession>
<feature type="domain" description="Transposase-associated" evidence="3">
    <location>
        <begin position="5"/>
        <end position="79"/>
    </location>
</feature>
<dbReference type="AlphaFoldDB" id="A0A7N2R2N7"/>
<protein>
    <recommendedName>
        <fullName evidence="3">Transposase-associated domain-containing protein</fullName>
    </recommendedName>
</protein>
<dbReference type="EnsemblPlants" id="QL04p020321:mrna">
    <property type="protein sequence ID" value="QL04p020321:mrna"/>
    <property type="gene ID" value="QL04p020321"/>
</dbReference>
<reference evidence="4" key="2">
    <citation type="submission" date="2021-01" db="UniProtKB">
        <authorList>
            <consortium name="EnsemblPlants"/>
        </authorList>
    </citation>
    <scope>IDENTIFICATION</scope>
</reference>
<dbReference type="GO" id="GO:0009395">
    <property type="term" value="P:phospholipid catabolic process"/>
    <property type="evidence" value="ECO:0007669"/>
    <property type="project" value="TreeGrafter"/>
</dbReference>
<reference evidence="4 5" key="1">
    <citation type="journal article" date="2016" name="G3 (Bethesda)">
        <title>First Draft Assembly and Annotation of the Genome of a California Endemic Oak Quercus lobata Nee (Fagaceae).</title>
        <authorList>
            <person name="Sork V.L."/>
            <person name="Fitz-Gibbon S.T."/>
            <person name="Puiu D."/>
            <person name="Crepeau M."/>
            <person name="Gugger P.F."/>
            <person name="Sherman R."/>
            <person name="Stevens K."/>
            <person name="Langley C.H."/>
            <person name="Pellegrini M."/>
            <person name="Salzberg S.L."/>
        </authorList>
    </citation>
    <scope>NUCLEOTIDE SEQUENCE [LARGE SCALE GENOMIC DNA]</scope>
    <source>
        <strain evidence="4 5">cv. SW786</strain>
    </source>
</reference>
<dbReference type="Pfam" id="PF13963">
    <property type="entry name" value="Transpos_assoc"/>
    <property type="match status" value="1"/>
</dbReference>
<dbReference type="PANTHER" id="PTHR18896:SF193">
    <property type="entry name" value="PHOSPHOLIPASE D"/>
    <property type="match status" value="1"/>
</dbReference>
<sequence length="292" mass="34196">MSVDKSWMHLSTRLCIEYINGVENFLEYAFKHSIDGDMKINFPCIDCSNRYHRTWDEVYYHLLFRGIRRDYTTWYLRGEGNSEEEGDSEVEGDDDDGMLYGDMFDMIKDAYSQVVCGRESSGNELQESNGDAKKFYRLLEEVKQPLYPNCEKYSSLSFIVKLLHIKCVSSWSNKSFSMLMELLKDAFPIYMHFRPGRQGRWSHGHNLKCIFELDQNSGIHGEGIPESASVQAILNWQNRTMEMMYKDIMQALQTNGLKANPKDYLTFFCLGNREMRKSGEYELSEKPEHDRL</sequence>
<evidence type="ECO:0000259" key="3">
    <source>
        <dbReference type="Pfam" id="PF13963"/>
    </source>
</evidence>
<evidence type="ECO:0000313" key="4">
    <source>
        <dbReference type="EnsemblPlants" id="QL04p020321:mrna"/>
    </source>
</evidence>
<dbReference type="GO" id="GO:0005886">
    <property type="term" value="C:plasma membrane"/>
    <property type="evidence" value="ECO:0007669"/>
    <property type="project" value="TreeGrafter"/>
</dbReference>
<dbReference type="GO" id="GO:0004630">
    <property type="term" value="F:phospholipase D activity"/>
    <property type="evidence" value="ECO:0007669"/>
    <property type="project" value="TreeGrafter"/>
</dbReference>
<dbReference type="PANTHER" id="PTHR18896">
    <property type="entry name" value="PHOSPHOLIPASE D"/>
    <property type="match status" value="1"/>
</dbReference>
<keyword evidence="5" id="KW-1185">Reference proteome</keyword>
<dbReference type="InParanoid" id="A0A7N2R2N7"/>
<organism evidence="4 5">
    <name type="scientific">Quercus lobata</name>
    <name type="common">Valley oak</name>
    <dbReference type="NCBI Taxonomy" id="97700"/>
    <lineage>
        <taxon>Eukaryota</taxon>
        <taxon>Viridiplantae</taxon>
        <taxon>Streptophyta</taxon>
        <taxon>Embryophyta</taxon>
        <taxon>Tracheophyta</taxon>
        <taxon>Spermatophyta</taxon>
        <taxon>Magnoliopsida</taxon>
        <taxon>eudicotyledons</taxon>
        <taxon>Gunneridae</taxon>
        <taxon>Pentapetalae</taxon>
        <taxon>rosids</taxon>
        <taxon>fabids</taxon>
        <taxon>Fagales</taxon>
        <taxon>Fagaceae</taxon>
        <taxon>Quercus</taxon>
    </lineage>
</organism>
<dbReference type="Gramene" id="QL04p020321:mrna">
    <property type="protein sequence ID" value="QL04p020321:mrna"/>
    <property type="gene ID" value="QL04p020321"/>
</dbReference>
<evidence type="ECO:0000256" key="2">
    <source>
        <dbReference type="ARBA" id="ARBA00023098"/>
    </source>
</evidence>
<dbReference type="EMBL" id="LRBV02000004">
    <property type="status" value="NOT_ANNOTATED_CDS"/>
    <property type="molecule type" value="Genomic_DNA"/>
</dbReference>
<name>A0A7N2R2N7_QUELO</name>
<keyword evidence="1" id="KW-0677">Repeat</keyword>
<dbReference type="InterPro" id="IPR015679">
    <property type="entry name" value="PLipase_D_fam"/>
</dbReference>
<dbReference type="InterPro" id="IPR029480">
    <property type="entry name" value="Transpos_assoc"/>
</dbReference>
<dbReference type="Proteomes" id="UP000594261">
    <property type="component" value="Chromosome 4"/>
</dbReference>
<proteinExistence type="predicted"/>
<dbReference type="OMA" id="NCNDEVH"/>